<dbReference type="SUPFAM" id="SSF48726">
    <property type="entry name" value="Immunoglobulin"/>
    <property type="match status" value="1"/>
</dbReference>
<accession>A0A2G8L2S9</accession>
<keyword evidence="1" id="KW-0812">Transmembrane</keyword>
<keyword evidence="3" id="KW-1185">Reference proteome</keyword>
<evidence type="ECO:0000313" key="2">
    <source>
        <dbReference type="EMBL" id="PIK54553.1"/>
    </source>
</evidence>
<evidence type="ECO:0000256" key="1">
    <source>
        <dbReference type="SAM" id="Phobius"/>
    </source>
</evidence>
<feature type="non-terminal residue" evidence="2">
    <location>
        <position position="1"/>
    </location>
</feature>
<dbReference type="InterPro" id="IPR036179">
    <property type="entry name" value="Ig-like_dom_sf"/>
</dbReference>
<organism evidence="2 3">
    <name type="scientific">Stichopus japonicus</name>
    <name type="common">Sea cucumber</name>
    <dbReference type="NCBI Taxonomy" id="307972"/>
    <lineage>
        <taxon>Eukaryota</taxon>
        <taxon>Metazoa</taxon>
        <taxon>Echinodermata</taxon>
        <taxon>Eleutherozoa</taxon>
        <taxon>Echinozoa</taxon>
        <taxon>Holothuroidea</taxon>
        <taxon>Aspidochirotacea</taxon>
        <taxon>Aspidochirotida</taxon>
        <taxon>Stichopodidae</taxon>
        <taxon>Apostichopus</taxon>
    </lineage>
</organism>
<gene>
    <name evidence="2" type="ORF">BSL78_08571</name>
</gene>
<reference evidence="2 3" key="1">
    <citation type="journal article" date="2017" name="PLoS Biol.">
        <title>The sea cucumber genome provides insights into morphological evolution and visceral regeneration.</title>
        <authorList>
            <person name="Zhang X."/>
            <person name="Sun L."/>
            <person name="Yuan J."/>
            <person name="Sun Y."/>
            <person name="Gao Y."/>
            <person name="Zhang L."/>
            <person name="Li S."/>
            <person name="Dai H."/>
            <person name="Hamel J.F."/>
            <person name="Liu C."/>
            <person name="Yu Y."/>
            <person name="Liu S."/>
            <person name="Lin W."/>
            <person name="Guo K."/>
            <person name="Jin S."/>
            <person name="Xu P."/>
            <person name="Storey K.B."/>
            <person name="Huan P."/>
            <person name="Zhang T."/>
            <person name="Zhou Y."/>
            <person name="Zhang J."/>
            <person name="Lin C."/>
            <person name="Li X."/>
            <person name="Xing L."/>
            <person name="Huo D."/>
            <person name="Sun M."/>
            <person name="Wang L."/>
            <person name="Mercier A."/>
            <person name="Li F."/>
            <person name="Yang H."/>
            <person name="Xiang J."/>
        </authorList>
    </citation>
    <scope>NUCLEOTIDE SEQUENCE [LARGE SCALE GENOMIC DNA]</scope>
    <source>
        <strain evidence="2">Shaxun</strain>
        <tissue evidence="2">Muscle</tissue>
    </source>
</reference>
<evidence type="ECO:0000313" key="3">
    <source>
        <dbReference type="Proteomes" id="UP000230750"/>
    </source>
</evidence>
<protein>
    <recommendedName>
        <fullName evidence="4">Ig-like domain-containing protein</fullName>
    </recommendedName>
</protein>
<feature type="transmembrane region" description="Helical" evidence="1">
    <location>
        <begin position="323"/>
        <end position="347"/>
    </location>
</feature>
<dbReference type="Proteomes" id="UP000230750">
    <property type="component" value="Unassembled WGS sequence"/>
</dbReference>
<proteinExistence type="predicted"/>
<dbReference type="EMBL" id="MRZV01000245">
    <property type="protein sequence ID" value="PIK54553.1"/>
    <property type="molecule type" value="Genomic_DNA"/>
</dbReference>
<sequence>NPIYCHTITPDLLLTSTVHKHPSNDTLLRASFKYEADSNETFSSISRLNMEDFAVGSFVFLVCVADGPPLTFDTIESWLILDTSPEIYEISNDVNISKMDVQFQGNTRLFCSEIQPTLEAVIWLSVDLTGLTSTLVYSMYHTPHGRYYTDSNVYFDDKSTGIELFRVTRENEKIYVCLSTNGTHTEVMAAFQLAVYVPPLPPYIEVDACFKDMADCQLSSQKGTLTCCISRVYNNVKLATNIRDKSKISTSNEKQSRQNTGDGFVDHCVTFDYELHQDICDYPVRLFCFARTEGGLEIVPNKEITFMNQEKCQNDIPSLHPVVMFPTLGVFATVIVVLVIIIMCLCLRARMDAKLQLVRIPILSVLA</sequence>
<keyword evidence="1" id="KW-0472">Membrane</keyword>
<keyword evidence="1" id="KW-1133">Transmembrane helix</keyword>
<evidence type="ECO:0008006" key="4">
    <source>
        <dbReference type="Google" id="ProtNLM"/>
    </source>
</evidence>
<comment type="caution">
    <text evidence="2">The sequence shown here is derived from an EMBL/GenBank/DDBJ whole genome shotgun (WGS) entry which is preliminary data.</text>
</comment>
<name>A0A2G8L2S9_STIJA</name>
<dbReference type="AlphaFoldDB" id="A0A2G8L2S9"/>